<evidence type="ECO:0000256" key="5">
    <source>
        <dbReference type="ARBA" id="ARBA00022679"/>
    </source>
</evidence>
<comment type="catalytic activity">
    <reaction evidence="1">
        <text>ATP + protein L-histidine = ADP + protein N-phospho-L-histidine.</text>
        <dbReference type="EC" id="2.7.13.3"/>
    </reaction>
</comment>
<evidence type="ECO:0000313" key="16">
    <source>
        <dbReference type="EMBL" id="MDK2123119.1"/>
    </source>
</evidence>
<feature type="domain" description="Response regulatory" evidence="12">
    <location>
        <begin position="921"/>
        <end position="1043"/>
    </location>
</feature>
<feature type="modified residue" description="4-aspartylphosphate" evidence="9">
    <location>
        <position position="974"/>
    </location>
</feature>
<dbReference type="SMART" id="SM00448">
    <property type="entry name" value="REC"/>
    <property type="match status" value="2"/>
</dbReference>
<keyword evidence="10" id="KW-0472">Membrane</keyword>
<dbReference type="PROSITE" id="PS50894">
    <property type="entry name" value="HPT"/>
    <property type="match status" value="1"/>
</dbReference>
<evidence type="ECO:0000259" key="11">
    <source>
        <dbReference type="PROSITE" id="PS50109"/>
    </source>
</evidence>
<dbReference type="SUPFAM" id="SSF47384">
    <property type="entry name" value="Homodimeric domain of signal transducing histidine kinase"/>
    <property type="match status" value="1"/>
</dbReference>
<dbReference type="PROSITE" id="PS50110">
    <property type="entry name" value="RESPONSE_REGULATORY"/>
    <property type="match status" value="2"/>
</dbReference>
<keyword evidence="5" id="KW-0808">Transferase</keyword>
<dbReference type="CDD" id="cd17546">
    <property type="entry name" value="REC_hyHK_CKI1_RcsC-like"/>
    <property type="match status" value="2"/>
</dbReference>
<dbReference type="InterPro" id="IPR038188">
    <property type="entry name" value="TorS_sensor_sf"/>
</dbReference>
<feature type="domain" description="HAMP" evidence="14">
    <location>
        <begin position="482"/>
        <end position="534"/>
    </location>
</feature>
<keyword evidence="7" id="KW-0902">Two-component regulatory system</keyword>
<keyword evidence="4 9" id="KW-0597">Phosphoprotein</keyword>
<evidence type="ECO:0000256" key="3">
    <source>
        <dbReference type="ARBA" id="ARBA00012438"/>
    </source>
</evidence>
<feature type="modified residue" description="Phosphohistidine" evidence="8">
    <location>
        <position position="1278"/>
    </location>
</feature>
<dbReference type="SUPFAM" id="SSF47226">
    <property type="entry name" value="Histidine-containing phosphotransfer domain, HPT domain"/>
    <property type="match status" value="1"/>
</dbReference>
<comment type="subcellular location">
    <subcellularLocation>
        <location evidence="2">Membrane</location>
    </subcellularLocation>
</comment>
<keyword evidence="10" id="KW-1133">Transmembrane helix</keyword>
<evidence type="ECO:0000259" key="12">
    <source>
        <dbReference type="PROSITE" id="PS50110"/>
    </source>
</evidence>
<dbReference type="PANTHER" id="PTHR45339:SF5">
    <property type="entry name" value="HISTIDINE KINASE"/>
    <property type="match status" value="1"/>
</dbReference>
<dbReference type="Gene3D" id="3.30.450.20">
    <property type="entry name" value="PAS domain"/>
    <property type="match status" value="1"/>
</dbReference>
<dbReference type="InterPro" id="IPR011006">
    <property type="entry name" value="CheY-like_superfamily"/>
</dbReference>
<dbReference type="PROSITE" id="PS50113">
    <property type="entry name" value="PAC"/>
    <property type="match status" value="1"/>
</dbReference>
<sequence length="1415" mass="152387">MALIPFQLKSPTGSIAMRLRLAFGLVAATTLVASVASLLAFRAVDTTFSSVSNQSFPATVAAAALQASSRELSAALSALASADSPAARELAQKRVYEVLDALPKQVSRLGASGSATAHRLGPVVDSITRSAEETDRLVGRRLELEQRKQVALGQTATSQQQFLRAIKPVVDAANADLLSTTRRISIQSGAAVHGLIDSEFTTLHGMLLARTDAYRVLAMASESSQAGQTPKLRAALAEFERNLGRAGPVVQEAGKQMVSKLQSHLAADGVDSLLRQQVFRDVITRFDATLAPLIRQNTLQLISKSDAITQEATNAVVLLVAEQVGSLSASQRAQGEANLLASLAGQASSAASAAALLDIRQQFRETAKLLMSTLKDLQAPGQIKAIRQHAQDLQRADDGVFSVRLQQLELIVDSQRMVEANHSAAEQLVILARQVGEEVGAGLDTEISQLDHRLQQASWLLAALSLASITLSIVLAYFYVGRRITARLTVLTACMHAIAAGNQDIEIPEDGHDEITAMSLTLRVFRHAMMQLRSSSAALSISEERLRAILDNSPFPLCISALDGGALLYYNHRFGTQFDLVEYPSTDCDFLFDSREDYDRLVARLEQGDMVGDTEIMLRSRSGRGYWVLLSAIRITYDNKSAMFAAFQDITERKRVERELIAAKEASEAATRAKSEFLANMSHEIRTPLTAVLGYTHLALDTPLNPQQQSLLLKVQAGAKTLLGVINDILDFSKVEAGKLDIEHIEFDLRNVLDNLGSITAVQAESKGLELLFSIDSNVPGSLCGDPLRLGQILLNLVNNAIKFTERGEVTVTVAVAIAPCAEDQVPVRFSVRDTGIGMNETQLGRLFQSFSQADTSTTRRYGGTGLGLAISRQLVELMGGKINVRSTPGQGSEFSFVLPLGRGSEQPRPAISVAALRGMKVLVVDDNAAARAVLGSMLASWSMEVRHASSGMEALGVLGDEAAPEHFDLVLVDWRMPGMDGLETARRIFDCTRKDSHPPEIVMVTGYSQDEVASKAREVGIVGVLPKPLERSQVFNAIIDVVAQSPERQQAQGELQAKAREPSPLRGLTLLLAEDNDVLRDFGQSLLTSMGARLHVASNGAEAVKLALDASLQIDLALMDVQMPEMDGMQATREIRRYRTPEQFPIIAMTAHALDVERQRCLSAGMNDHLSKPIDPPKLVQTILAWVRKPAAEQPSPEPAPAALPVAETVSAPPDVAPGLPDLPGFDVAEALDRLGDKPELLKRLLLRLRDNYADSVSRLRSLLAEGQPEEAERLAHTLKGMAGTLSANQVFSAARVLELKLKSGEAADDELQQLDDALKSAMQSLSALDAPASTTVPAQAGPAAMVQSGLRELDGLLQSHSLRARKAFIELAPALTSHDATAAQTIGQLIEALDFQAASEQVRAVLQAMESAT</sequence>
<feature type="domain" description="Histidine kinase" evidence="11">
    <location>
        <begin position="680"/>
        <end position="903"/>
    </location>
</feature>
<comment type="caution">
    <text evidence="16">The sequence shown here is derived from an EMBL/GenBank/DDBJ whole genome shotgun (WGS) entry which is preliminary data.</text>
</comment>
<feature type="modified residue" description="4-aspartylphosphate" evidence="9">
    <location>
        <position position="1121"/>
    </location>
</feature>
<dbReference type="Pfam" id="PF00512">
    <property type="entry name" value="HisKA"/>
    <property type="match status" value="1"/>
</dbReference>
<dbReference type="SUPFAM" id="SSF55874">
    <property type="entry name" value="ATPase domain of HSP90 chaperone/DNA topoisomerase II/histidine kinase"/>
    <property type="match status" value="1"/>
</dbReference>
<dbReference type="InterPro" id="IPR000014">
    <property type="entry name" value="PAS"/>
</dbReference>
<dbReference type="PANTHER" id="PTHR45339">
    <property type="entry name" value="HYBRID SIGNAL TRANSDUCTION HISTIDINE KINASE J"/>
    <property type="match status" value="1"/>
</dbReference>
<dbReference type="InterPro" id="IPR036641">
    <property type="entry name" value="HPT_dom_sf"/>
</dbReference>
<dbReference type="PROSITE" id="PS50109">
    <property type="entry name" value="HIS_KIN"/>
    <property type="match status" value="1"/>
</dbReference>
<dbReference type="SUPFAM" id="SSF52172">
    <property type="entry name" value="CheY-like"/>
    <property type="match status" value="2"/>
</dbReference>
<evidence type="ECO:0000259" key="13">
    <source>
        <dbReference type="PROSITE" id="PS50113"/>
    </source>
</evidence>
<dbReference type="EMBL" id="JARRAF010000003">
    <property type="protein sequence ID" value="MDK2123119.1"/>
    <property type="molecule type" value="Genomic_DNA"/>
</dbReference>
<dbReference type="InterPro" id="IPR035965">
    <property type="entry name" value="PAS-like_dom_sf"/>
</dbReference>
<feature type="domain" description="HPt" evidence="15">
    <location>
        <begin position="1239"/>
        <end position="1330"/>
    </location>
</feature>
<organism evidence="16 17">
    <name type="scientific">Parachitinimonas caeni</name>
    <dbReference type="NCBI Taxonomy" id="3031301"/>
    <lineage>
        <taxon>Bacteria</taxon>
        <taxon>Pseudomonadati</taxon>
        <taxon>Pseudomonadota</taxon>
        <taxon>Betaproteobacteria</taxon>
        <taxon>Neisseriales</taxon>
        <taxon>Chitinibacteraceae</taxon>
        <taxon>Parachitinimonas</taxon>
    </lineage>
</organism>
<feature type="domain" description="Response regulatory" evidence="12">
    <location>
        <begin position="1070"/>
        <end position="1188"/>
    </location>
</feature>
<dbReference type="Gene3D" id="6.10.340.10">
    <property type="match status" value="1"/>
</dbReference>
<evidence type="ECO:0000259" key="14">
    <source>
        <dbReference type="PROSITE" id="PS50885"/>
    </source>
</evidence>
<dbReference type="InterPro" id="IPR004358">
    <property type="entry name" value="Sig_transdc_His_kin-like_C"/>
</dbReference>
<dbReference type="CDD" id="cd00082">
    <property type="entry name" value="HisKA"/>
    <property type="match status" value="1"/>
</dbReference>
<dbReference type="RefSeq" id="WP_284099408.1">
    <property type="nucleotide sequence ID" value="NZ_JARRAF010000003.1"/>
</dbReference>
<evidence type="ECO:0000256" key="2">
    <source>
        <dbReference type="ARBA" id="ARBA00004370"/>
    </source>
</evidence>
<keyword evidence="6" id="KW-0418">Kinase</keyword>
<dbReference type="Pfam" id="PF01627">
    <property type="entry name" value="Hpt"/>
    <property type="match status" value="1"/>
</dbReference>
<dbReference type="Gene3D" id="3.40.50.2300">
    <property type="match status" value="2"/>
</dbReference>
<feature type="transmembrane region" description="Helical" evidence="10">
    <location>
        <begin position="459"/>
        <end position="480"/>
    </location>
</feature>
<dbReference type="InterPro" id="IPR036890">
    <property type="entry name" value="HATPase_C_sf"/>
</dbReference>
<dbReference type="InterPro" id="IPR005467">
    <property type="entry name" value="His_kinase_dom"/>
</dbReference>
<dbReference type="InterPro" id="IPR008207">
    <property type="entry name" value="Sig_transdc_His_kin_Hpt_dom"/>
</dbReference>
<dbReference type="InterPro" id="IPR003660">
    <property type="entry name" value="HAMP_dom"/>
</dbReference>
<dbReference type="Gene3D" id="1.20.120.160">
    <property type="entry name" value="HPT domain"/>
    <property type="match status" value="1"/>
</dbReference>
<dbReference type="NCBIfam" id="TIGR00229">
    <property type="entry name" value="sensory_box"/>
    <property type="match status" value="1"/>
</dbReference>
<keyword evidence="10" id="KW-0812">Transmembrane</keyword>
<dbReference type="SUPFAM" id="SSF158472">
    <property type="entry name" value="HAMP domain-like"/>
    <property type="match status" value="1"/>
</dbReference>
<dbReference type="Pfam" id="PF00072">
    <property type="entry name" value="Response_reg"/>
    <property type="match status" value="2"/>
</dbReference>
<dbReference type="PROSITE" id="PS50885">
    <property type="entry name" value="HAMP"/>
    <property type="match status" value="1"/>
</dbReference>
<dbReference type="Gene3D" id="1.10.287.130">
    <property type="match status" value="1"/>
</dbReference>
<dbReference type="Gene3D" id="1.20.58.920">
    <property type="match status" value="2"/>
</dbReference>
<dbReference type="SMART" id="SM00388">
    <property type="entry name" value="HisKA"/>
    <property type="match status" value="1"/>
</dbReference>
<dbReference type="EC" id="2.7.13.3" evidence="3"/>
<gene>
    <name evidence="16" type="ORF">PZA18_03520</name>
</gene>
<protein>
    <recommendedName>
        <fullName evidence="3">histidine kinase</fullName>
        <ecNumber evidence="3">2.7.13.3</ecNumber>
    </recommendedName>
</protein>
<accession>A0ABT7DT26</accession>
<dbReference type="PRINTS" id="PR00344">
    <property type="entry name" value="BCTRLSENSOR"/>
</dbReference>
<evidence type="ECO:0000256" key="9">
    <source>
        <dbReference type="PROSITE-ProRule" id="PRU00169"/>
    </source>
</evidence>
<dbReference type="SMART" id="SM00387">
    <property type="entry name" value="HATPase_c"/>
    <property type="match status" value="1"/>
</dbReference>
<reference evidence="16" key="1">
    <citation type="submission" date="2023-03" db="EMBL/GenBank/DDBJ databases">
        <title>Chitinimonas shenzhenensis gen. nov., sp. nov., a novel member of family Burkholderiaceae isolated from activated sludge collected in Shen Zhen, China.</title>
        <authorList>
            <person name="Wang X."/>
        </authorList>
    </citation>
    <scope>NUCLEOTIDE SEQUENCE</scope>
    <source>
        <strain evidence="16">DQS-5</strain>
    </source>
</reference>
<evidence type="ECO:0000259" key="15">
    <source>
        <dbReference type="PROSITE" id="PS50894"/>
    </source>
</evidence>
<dbReference type="Pfam" id="PF02518">
    <property type="entry name" value="HATPase_c"/>
    <property type="match status" value="1"/>
</dbReference>
<dbReference type="Pfam" id="PF00672">
    <property type="entry name" value="HAMP"/>
    <property type="match status" value="1"/>
</dbReference>
<dbReference type="InterPro" id="IPR000700">
    <property type="entry name" value="PAS-assoc_C"/>
</dbReference>
<dbReference type="InterPro" id="IPR003661">
    <property type="entry name" value="HisK_dim/P_dom"/>
</dbReference>
<dbReference type="Proteomes" id="UP001172778">
    <property type="component" value="Unassembled WGS sequence"/>
</dbReference>
<evidence type="ECO:0000256" key="8">
    <source>
        <dbReference type="PROSITE-ProRule" id="PRU00110"/>
    </source>
</evidence>
<dbReference type="InterPro" id="IPR036097">
    <property type="entry name" value="HisK_dim/P_sf"/>
</dbReference>
<evidence type="ECO:0000256" key="4">
    <source>
        <dbReference type="ARBA" id="ARBA00022553"/>
    </source>
</evidence>
<dbReference type="InterPro" id="IPR003594">
    <property type="entry name" value="HATPase_dom"/>
</dbReference>
<name>A0ABT7DT26_9NEIS</name>
<evidence type="ECO:0000256" key="6">
    <source>
        <dbReference type="ARBA" id="ARBA00022777"/>
    </source>
</evidence>
<feature type="domain" description="PAC" evidence="13">
    <location>
        <begin position="612"/>
        <end position="662"/>
    </location>
</feature>
<dbReference type="InterPro" id="IPR001789">
    <property type="entry name" value="Sig_transdc_resp-reg_receiver"/>
</dbReference>
<keyword evidence="17" id="KW-1185">Reference proteome</keyword>
<proteinExistence type="predicted"/>
<evidence type="ECO:0000256" key="7">
    <source>
        <dbReference type="ARBA" id="ARBA00023012"/>
    </source>
</evidence>
<dbReference type="Gene3D" id="3.30.565.10">
    <property type="entry name" value="Histidine kinase-like ATPase, C-terminal domain"/>
    <property type="match status" value="1"/>
</dbReference>
<dbReference type="CDD" id="cd00088">
    <property type="entry name" value="HPT"/>
    <property type="match status" value="1"/>
</dbReference>
<dbReference type="CDD" id="cd16922">
    <property type="entry name" value="HATPase_EvgS-ArcB-TorS-like"/>
    <property type="match status" value="1"/>
</dbReference>
<dbReference type="SMART" id="SM00304">
    <property type="entry name" value="HAMP"/>
    <property type="match status" value="1"/>
</dbReference>
<evidence type="ECO:0000256" key="1">
    <source>
        <dbReference type="ARBA" id="ARBA00000085"/>
    </source>
</evidence>
<dbReference type="SUPFAM" id="SSF55785">
    <property type="entry name" value="PYP-like sensor domain (PAS domain)"/>
    <property type="match status" value="1"/>
</dbReference>
<evidence type="ECO:0000256" key="10">
    <source>
        <dbReference type="SAM" id="Phobius"/>
    </source>
</evidence>
<evidence type="ECO:0000313" key="17">
    <source>
        <dbReference type="Proteomes" id="UP001172778"/>
    </source>
</evidence>